<evidence type="ECO:0000313" key="3">
    <source>
        <dbReference type="Proteomes" id="UP000606653"/>
    </source>
</evidence>
<organism evidence="2 3">
    <name type="scientific">Saccharibacillus kuerlensis</name>
    <dbReference type="NCBI Taxonomy" id="459527"/>
    <lineage>
        <taxon>Bacteria</taxon>
        <taxon>Bacillati</taxon>
        <taxon>Bacillota</taxon>
        <taxon>Bacilli</taxon>
        <taxon>Bacillales</taxon>
        <taxon>Paenibacillaceae</taxon>
        <taxon>Saccharibacillus</taxon>
    </lineage>
</organism>
<name>A0ABQ2L8T0_9BACL</name>
<gene>
    <name evidence="2" type="ORF">GCM10010969_30810</name>
</gene>
<proteinExistence type="predicted"/>
<accession>A0ABQ2L8T0</accession>
<evidence type="ECO:0000259" key="1">
    <source>
        <dbReference type="PROSITE" id="PS50930"/>
    </source>
</evidence>
<feature type="domain" description="HTH LytTR-type" evidence="1">
    <location>
        <begin position="49"/>
        <end position="147"/>
    </location>
</feature>
<dbReference type="RefSeq" id="WP_018978098.1">
    <property type="nucleotide sequence ID" value="NZ_BMLN01000009.1"/>
</dbReference>
<dbReference type="InterPro" id="IPR007492">
    <property type="entry name" value="LytTR_DNA-bd_dom"/>
</dbReference>
<dbReference type="EMBL" id="BMLN01000009">
    <property type="protein sequence ID" value="GGO04956.1"/>
    <property type="molecule type" value="Genomic_DNA"/>
</dbReference>
<sequence>MKITFEADAVLDRRTAKVLTHPEEQGRWPQIREAIEQADEKIGLINAANDRVVQVPLGQIAVIESEDRMCGVTLITGERYLLNKRLKAAEEDFQAPRFLRINNRTIIGTDHIREFSSAAHARIEVMLNDGSQHVVSRFYIQQFRRGL</sequence>
<dbReference type="PROSITE" id="PS50930">
    <property type="entry name" value="HTH_LYTTR"/>
    <property type="match status" value="1"/>
</dbReference>
<protein>
    <recommendedName>
        <fullName evidence="1">HTH LytTR-type domain-containing protein</fullName>
    </recommendedName>
</protein>
<reference evidence="3" key="1">
    <citation type="journal article" date="2019" name="Int. J. Syst. Evol. Microbiol.">
        <title>The Global Catalogue of Microorganisms (GCM) 10K type strain sequencing project: providing services to taxonomists for standard genome sequencing and annotation.</title>
        <authorList>
            <consortium name="The Broad Institute Genomics Platform"/>
            <consortium name="The Broad Institute Genome Sequencing Center for Infectious Disease"/>
            <person name="Wu L."/>
            <person name="Ma J."/>
        </authorList>
    </citation>
    <scope>NUCLEOTIDE SEQUENCE [LARGE SCALE GENOMIC DNA]</scope>
    <source>
        <strain evidence="3">CGMCC 1.6964</strain>
    </source>
</reference>
<dbReference type="Pfam" id="PF04397">
    <property type="entry name" value="LytTR"/>
    <property type="match status" value="1"/>
</dbReference>
<keyword evidence="3" id="KW-1185">Reference proteome</keyword>
<dbReference type="SMART" id="SM00850">
    <property type="entry name" value="LytTR"/>
    <property type="match status" value="1"/>
</dbReference>
<dbReference type="Proteomes" id="UP000606653">
    <property type="component" value="Unassembled WGS sequence"/>
</dbReference>
<comment type="caution">
    <text evidence="2">The sequence shown here is derived from an EMBL/GenBank/DDBJ whole genome shotgun (WGS) entry which is preliminary data.</text>
</comment>
<dbReference type="Gene3D" id="2.40.50.1020">
    <property type="entry name" value="LytTr DNA-binding domain"/>
    <property type="match status" value="1"/>
</dbReference>
<evidence type="ECO:0000313" key="2">
    <source>
        <dbReference type="EMBL" id="GGO04956.1"/>
    </source>
</evidence>